<dbReference type="GeneID" id="73291854"/>
<proteinExistence type="inferred from homology"/>
<dbReference type="Proteomes" id="UP001056855">
    <property type="component" value="Chromosome"/>
</dbReference>
<gene>
    <name evidence="5" type="ORF">NGM29_17370</name>
</gene>
<dbReference type="Pfam" id="PF06386">
    <property type="entry name" value="GvpL_GvpF"/>
    <property type="match status" value="1"/>
</dbReference>
<dbReference type="KEGG" id="sawl:NGM29_17370"/>
<dbReference type="EMBL" id="CP100355">
    <property type="protein sequence ID" value="UTF53514.1"/>
    <property type="molecule type" value="Genomic_DNA"/>
</dbReference>
<evidence type="ECO:0000313" key="6">
    <source>
        <dbReference type="Proteomes" id="UP001056855"/>
    </source>
</evidence>
<dbReference type="PANTHER" id="PTHR36852">
    <property type="entry name" value="PROTEIN GVPL 2"/>
    <property type="match status" value="1"/>
</dbReference>
<dbReference type="AlphaFoldDB" id="A0A9E7STB9"/>
<dbReference type="GO" id="GO:0031412">
    <property type="term" value="P:gas vesicle organization"/>
    <property type="evidence" value="ECO:0007669"/>
    <property type="project" value="InterPro"/>
</dbReference>
<feature type="compositionally biased region" description="Low complexity" evidence="4">
    <location>
        <begin position="326"/>
        <end position="336"/>
    </location>
</feature>
<feature type="compositionally biased region" description="Acidic residues" evidence="4">
    <location>
        <begin position="27"/>
        <end position="36"/>
    </location>
</feature>
<evidence type="ECO:0000256" key="3">
    <source>
        <dbReference type="ARBA" id="ARBA00035643"/>
    </source>
</evidence>
<evidence type="ECO:0000256" key="4">
    <source>
        <dbReference type="SAM" id="MobiDB-lite"/>
    </source>
</evidence>
<dbReference type="InterPro" id="IPR009430">
    <property type="entry name" value="GvpL/GvpF"/>
</dbReference>
<name>A0A9E7STB9_9EURY</name>
<evidence type="ECO:0000256" key="2">
    <source>
        <dbReference type="ARBA" id="ARBA00035108"/>
    </source>
</evidence>
<keyword evidence="6" id="KW-1185">Reference proteome</keyword>
<protein>
    <submittedName>
        <fullName evidence="5">GvpL/GvpF family gas vesicle protein</fullName>
    </submittedName>
</protein>
<feature type="compositionally biased region" description="Basic and acidic residues" evidence="4">
    <location>
        <begin position="1"/>
        <end position="26"/>
    </location>
</feature>
<keyword evidence="1" id="KW-0304">Gas vesicle</keyword>
<dbReference type="NCBIfam" id="NF045778">
    <property type="entry name" value="gas_vesic_GvpL"/>
    <property type="match status" value="1"/>
</dbReference>
<evidence type="ECO:0000313" key="5">
    <source>
        <dbReference type="EMBL" id="UTF53514.1"/>
    </source>
</evidence>
<evidence type="ECO:0000256" key="1">
    <source>
        <dbReference type="ARBA" id="ARBA00022987"/>
    </source>
</evidence>
<reference evidence="5" key="1">
    <citation type="submission" date="2022-06" db="EMBL/GenBank/DDBJ databases">
        <title>Diverse halophilic archaea isolated from saline environments.</title>
        <authorList>
            <person name="Cui H.-L."/>
        </authorList>
    </citation>
    <scope>NUCLEOTIDE SEQUENCE</scope>
    <source>
        <strain evidence="5">WLHS1</strain>
    </source>
</reference>
<dbReference type="RefSeq" id="WP_254158040.1">
    <property type="nucleotide sequence ID" value="NZ_CP100355.1"/>
</dbReference>
<dbReference type="PANTHER" id="PTHR36852:SF1">
    <property type="entry name" value="PROTEIN GVPL 2"/>
    <property type="match status" value="1"/>
</dbReference>
<comment type="subcellular location">
    <subcellularLocation>
        <location evidence="2">Gas vesicle</location>
    </subcellularLocation>
</comment>
<sequence>MGREPREATAQERDANRDDPAGRDAEPVSDADETPDFAEGRYVYCIVTLEADGEADLDVGGIDDEPVSVVALDREDGDRDGDGNLTLAAVVHACDSLYDSADIAQVKRWLVRHQTVIDRASQQFGTPLPFQFDTIVRGDDDAVRGWLADQRTPLEAALADLASHAEYRIEVVETDPPDEEMLVERDDELASLAEEREGASEGRAFLLEKQFDQRIRDLRRDRRASIRESLRQSLESCTREVQVLERQPSVSLSSGSGRAGKPADGTRLCRLTVLARESEEETVGSVLDDVAEKPGLEVRFTGPWPPYSFAPTLGEEMDAAASGDRSTSTETKTSTETGDRQR</sequence>
<comment type="similarity">
    <text evidence="3">Belongs to the gas vesicle GvpF/GvpL family.</text>
</comment>
<accession>A0A9E7STB9</accession>
<organism evidence="5 6">
    <name type="scientific">Natronosalvus rutilus</name>
    <dbReference type="NCBI Taxonomy" id="2953753"/>
    <lineage>
        <taxon>Archaea</taxon>
        <taxon>Methanobacteriati</taxon>
        <taxon>Methanobacteriota</taxon>
        <taxon>Stenosarchaea group</taxon>
        <taxon>Halobacteria</taxon>
        <taxon>Halobacteriales</taxon>
        <taxon>Natrialbaceae</taxon>
        <taxon>Natronosalvus</taxon>
    </lineage>
</organism>
<feature type="region of interest" description="Disordered" evidence="4">
    <location>
        <begin position="297"/>
        <end position="342"/>
    </location>
</feature>
<dbReference type="GO" id="GO:0031411">
    <property type="term" value="C:gas vesicle"/>
    <property type="evidence" value="ECO:0007669"/>
    <property type="project" value="UniProtKB-SubCell"/>
</dbReference>
<feature type="region of interest" description="Disordered" evidence="4">
    <location>
        <begin position="1"/>
        <end position="36"/>
    </location>
</feature>
<dbReference type="InterPro" id="IPR054796">
    <property type="entry name" value="Gas_vesic_GvpL"/>
</dbReference>